<feature type="domain" description="N-acetyltransferase" evidence="3">
    <location>
        <begin position="27"/>
        <end position="195"/>
    </location>
</feature>
<evidence type="ECO:0000256" key="2">
    <source>
        <dbReference type="ARBA" id="ARBA00023315"/>
    </source>
</evidence>
<dbReference type="Proteomes" id="UP000567186">
    <property type="component" value="Unassembled WGS sequence"/>
</dbReference>
<dbReference type="SUPFAM" id="SSF55729">
    <property type="entry name" value="Acyl-CoA N-acyltransferases (Nat)"/>
    <property type="match status" value="1"/>
</dbReference>
<dbReference type="OrthoDB" id="9805924at2"/>
<gene>
    <name evidence="4" type="ORF">HIU99_12575</name>
</gene>
<dbReference type="AlphaFoldDB" id="A0A7Y0RDX4"/>
<dbReference type="InterPro" id="IPR016181">
    <property type="entry name" value="Acyl_CoA_acyltransferase"/>
</dbReference>
<organism evidence="4 5">
    <name type="scientific">Marinobacter orientalis</name>
    <dbReference type="NCBI Taxonomy" id="1928859"/>
    <lineage>
        <taxon>Bacteria</taxon>
        <taxon>Pseudomonadati</taxon>
        <taxon>Pseudomonadota</taxon>
        <taxon>Gammaproteobacteria</taxon>
        <taxon>Pseudomonadales</taxon>
        <taxon>Marinobacteraceae</taxon>
        <taxon>Marinobacter</taxon>
    </lineage>
</organism>
<evidence type="ECO:0000313" key="5">
    <source>
        <dbReference type="Proteomes" id="UP000567186"/>
    </source>
</evidence>
<dbReference type="Pfam" id="PF00583">
    <property type="entry name" value="Acetyltransf_1"/>
    <property type="match status" value="1"/>
</dbReference>
<dbReference type="PANTHER" id="PTHR43877:SF1">
    <property type="entry name" value="ACETYLTRANSFERASE"/>
    <property type="match status" value="1"/>
</dbReference>
<name>A0A7Y0RDX4_9GAMM</name>
<evidence type="ECO:0000259" key="3">
    <source>
        <dbReference type="PROSITE" id="PS51186"/>
    </source>
</evidence>
<dbReference type="GO" id="GO:0016747">
    <property type="term" value="F:acyltransferase activity, transferring groups other than amino-acyl groups"/>
    <property type="evidence" value="ECO:0007669"/>
    <property type="project" value="InterPro"/>
</dbReference>
<keyword evidence="5" id="KW-1185">Reference proteome</keyword>
<proteinExistence type="predicted"/>
<evidence type="ECO:0000256" key="1">
    <source>
        <dbReference type="ARBA" id="ARBA00022679"/>
    </source>
</evidence>
<evidence type="ECO:0000313" key="4">
    <source>
        <dbReference type="EMBL" id="NMT64426.1"/>
    </source>
</evidence>
<dbReference type="Gene3D" id="3.40.630.30">
    <property type="match status" value="1"/>
</dbReference>
<keyword evidence="2" id="KW-0012">Acyltransferase</keyword>
<dbReference type="PROSITE" id="PS51186">
    <property type="entry name" value="GNAT"/>
    <property type="match status" value="1"/>
</dbReference>
<dbReference type="PANTHER" id="PTHR43877">
    <property type="entry name" value="AMINOALKYLPHOSPHONATE N-ACETYLTRANSFERASE-RELATED-RELATED"/>
    <property type="match status" value="1"/>
</dbReference>
<accession>A0A7Y0RDX4</accession>
<dbReference type="InterPro" id="IPR050832">
    <property type="entry name" value="Bact_Acetyltransf"/>
</dbReference>
<reference evidence="4 5" key="1">
    <citation type="submission" date="2020-04" db="EMBL/GenBank/DDBJ databases">
        <title>Marinobacter oceani sp. nov., isolated from marine solar saltern.</title>
        <authorList>
            <person name="Chen X.-Y."/>
        </authorList>
    </citation>
    <scope>NUCLEOTIDE SEQUENCE [LARGE SCALE GENOMIC DNA]</scope>
    <source>
        <strain evidence="4 5">W62</strain>
    </source>
</reference>
<keyword evidence="1 4" id="KW-0808">Transferase</keyword>
<sequence>MVGLYSTLSEGLAWRLRIAMNEKAHRYLIREAVEDDLPVLVEFLASLALHVSGAPALSLEKYERDRLIAVLRSSLTDANKQIVVAEVPEAGLVGMGYIYIASNQGIWEQTSHLEYRSGIIDDVWVEPEFRKLGIFPDLLRKLVAFAEIRGVYELVLEYSASNKEARAAWTRLGFKTIGVRAAAFTSSVREALKSRS</sequence>
<dbReference type="EMBL" id="JABCKY010000004">
    <property type="protein sequence ID" value="NMT64426.1"/>
    <property type="molecule type" value="Genomic_DNA"/>
</dbReference>
<protein>
    <submittedName>
        <fullName evidence="4">GNAT family N-acetyltransferase</fullName>
    </submittedName>
</protein>
<dbReference type="InterPro" id="IPR000182">
    <property type="entry name" value="GNAT_dom"/>
</dbReference>
<comment type="caution">
    <text evidence="4">The sequence shown here is derived from an EMBL/GenBank/DDBJ whole genome shotgun (WGS) entry which is preliminary data.</text>
</comment>